<dbReference type="eggNOG" id="ENOG5032VNR">
    <property type="taxonomic scope" value="Bacteria"/>
</dbReference>
<dbReference type="RefSeq" id="WP_013515047.1">
    <property type="nucleotide sequence ID" value="NC_014844.1"/>
</dbReference>
<protein>
    <submittedName>
        <fullName evidence="1">Uncharacterized protein</fullName>
    </submittedName>
</protein>
<dbReference type="HOGENOM" id="CLU_148544_0_0_7"/>
<name>E6VS90_PSEA9</name>
<dbReference type="NCBIfam" id="NF041863">
    <property type="entry name" value="DVU0524_fam"/>
    <property type="match status" value="1"/>
</dbReference>
<reference evidence="1 2" key="2">
    <citation type="journal article" date="2014" name="Genome Announc.">
        <title>Complete Genome Sequence of the Subsurface, Mesophilic Sulfate-Reducing Bacterium Desulfovibrio aespoeensis Aspo-2.</title>
        <authorList>
            <person name="Pedersen K."/>
            <person name="Bengtsson A."/>
            <person name="Edlund J."/>
            <person name="Rabe L."/>
            <person name="Hazen T."/>
            <person name="Chakraborty R."/>
            <person name="Goodwin L."/>
            <person name="Shapiro N."/>
        </authorList>
    </citation>
    <scope>NUCLEOTIDE SEQUENCE [LARGE SCALE GENOMIC DNA]</scope>
    <source>
        <strain evidence="2">ATCC 700646 / DSM 10631 / Aspo-2</strain>
    </source>
</reference>
<dbReference type="KEGG" id="das:Daes_2129"/>
<evidence type="ECO:0000313" key="1">
    <source>
        <dbReference type="EMBL" id="ADU63135.1"/>
    </source>
</evidence>
<proteinExistence type="predicted"/>
<dbReference type="STRING" id="643562.Daes_2129"/>
<accession>E6VS90</accession>
<keyword evidence="2" id="KW-1185">Reference proteome</keyword>
<dbReference type="OrthoDB" id="5471208at2"/>
<dbReference type="Proteomes" id="UP000002191">
    <property type="component" value="Chromosome"/>
</dbReference>
<evidence type="ECO:0000313" key="2">
    <source>
        <dbReference type="Proteomes" id="UP000002191"/>
    </source>
</evidence>
<dbReference type="EMBL" id="CP002431">
    <property type="protein sequence ID" value="ADU63135.1"/>
    <property type="molecule type" value="Genomic_DNA"/>
</dbReference>
<gene>
    <name evidence="1" type="ordered locus">Daes_2129</name>
</gene>
<dbReference type="AlphaFoldDB" id="E6VS90"/>
<dbReference type="InterPro" id="IPR049840">
    <property type="entry name" value="DVU0524-like"/>
</dbReference>
<reference evidence="2" key="1">
    <citation type="submission" date="2010-12" db="EMBL/GenBank/DDBJ databases">
        <title>Complete sequence of Desulfovibrio aespoeensis Aspo-2.</title>
        <authorList>
            <consortium name="US DOE Joint Genome Institute"/>
            <person name="Lucas S."/>
            <person name="Copeland A."/>
            <person name="Lapidus A."/>
            <person name="Cheng J.-F."/>
            <person name="Goodwin L."/>
            <person name="Pitluck S."/>
            <person name="Chertkov O."/>
            <person name="Misra M."/>
            <person name="Detter J.C."/>
            <person name="Han C."/>
            <person name="Tapia R."/>
            <person name="Land M."/>
            <person name="Hauser L."/>
            <person name="Kyrpides N."/>
            <person name="Ivanova N."/>
            <person name="Ovchinnikova G."/>
            <person name="Pedersen K."/>
            <person name="Jagevall S."/>
            <person name="Hazen T."/>
            <person name="Woyke T."/>
        </authorList>
    </citation>
    <scope>NUCLEOTIDE SEQUENCE [LARGE SCALE GENOMIC DNA]</scope>
    <source>
        <strain evidence="2">ATCC 700646 / DSM 10631 / Aspo-2</strain>
    </source>
</reference>
<organism evidence="1 2">
    <name type="scientific">Pseudodesulfovibrio aespoeensis (strain ATCC 700646 / DSM 10631 / Aspo-2)</name>
    <name type="common">Desulfovibrio aespoeensis</name>
    <dbReference type="NCBI Taxonomy" id="643562"/>
    <lineage>
        <taxon>Bacteria</taxon>
        <taxon>Pseudomonadati</taxon>
        <taxon>Thermodesulfobacteriota</taxon>
        <taxon>Desulfovibrionia</taxon>
        <taxon>Desulfovibrionales</taxon>
        <taxon>Desulfovibrionaceae</taxon>
    </lineage>
</organism>
<sequence length="136" mass="15375">MNTSSANVRTMLRTYGKQLTNAKRLARFRQALGTAQPVDDVARQAKRRELVERIAREVIENLIVSSTLSPVVGAILGQMEQEFGHAFVFDYPVDGTDVQILRETAQGPLEITGSERNRIMRRLWEITLSKVDDTML</sequence>